<dbReference type="EMBL" id="KN833013">
    <property type="protein sequence ID" value="KIM78805.1"/>
    <property type="molecule type" value="Genomic_DNA"/>
</dbReference>
<reference evidence="3" key="2">
    <citation type="submission" date="2015-01" db="EMBL/GenBank/DDBJ databases">
        <title>Evolutionary Origins and Diversification of the Mycorrhizal Mutualists.</title>
        <authorList>
            <consortium name="DOE Joint Genome Institute"/>
            <consortium name="Mycorrhizal Genomics Consortium"/>
            <person name="Kohler A."/>
            <person name="Kuo A."/>
            <person name="Nagy L.G."/>
            <person name="Floudas D."/>
            <person name="Copeland A."/>
            <person name="Barry K.W."/>
            <person name="Cichocki N."/>
            <person name="Veneault-Fourrey C."/>
            <person name="LaButti K."/>
            <person name="Lindquist E.A."/>
            <person name="Lipzen A."/>
            <person name="Lundell T."/>
            <person name="Morin E."/>
            <person name="Murat C."/>
            <person name="Riley R."/>
            <person name="Ohm R."/>
            <person name="Sun H."/>
            <person name="Tunlid A."/>
            <person name="Henrissat B."/>
            <person name="Grigoriev I.V."/>
            <person name="Hibbett D.S."/>
            <person name="Martin F."/>
        </authorList>
    </citation>
    <scope>NUCLEOTIDE SEQUENCE [LARGE SCALE GENOMIC DNA]</scope>
    <source>
        <strain evidence="3">F 1598</strain>
    </source>
</reference>
<organism evidence="2 3">
    <name type="scientific">Piloderma croceum (strain F 1598)</name>
    <dbReference type="NCBI Taxonomy" id="765440"/>
    <lineage>
        <taxon>Eukaryota</taxon>
        <taxon>Fungi</taxon>
        <taxon>Dikarya</taxon>
        <taxon>Basidiomycota</taxon>
        <taxon>Agaricomycotina</taxon>
        <taxon>Agaricomycetes</taxon>
        <taxon>Agaricomycetidae</taxon>
        <taxon>Atheliales</taxon>
        <taxon>Atheliaceae</taxon>
        <taxon>Piloderma</taxon>
    </lineage>
</organism>
<feature type="domain" description="Protein kinase" evidence="1">
    <location>
        <begin position="50"/>
        <end position="342"/>
    </location>
</feature>
<dbReference type="InterPro" id="IPR011009">
    <property type="entry name" value="Kinase-like_dom_sf"/>
</dbReference>
<dbReference type="Gene3D" id="1.10.510.10">
    <property type="entry name" value="Transferase(Phosphotransferase) domain 1"/>
    <property type="match status" value="1"/>
</dbReference>
<evidence type="ECO:0000313" key="2">
    <source>
        <dbReference type="EMBL" id="KIM78805.1"/>
    </source>
</evidence>
<dbReference type="InterPro" id="IPR000719">
    <property type="entry name" value="Prot_kinase_dom"/>
</dbReference>
<dbReference type="OrthoDB" id="5987198at2759"/>
<reference evidence="2 3" key="1">
    <citation type="submission" date="2014-04" db="EMBL/GenBank/DDBJ databases">
        <authorList>
            <consortium name="DOE Joint Genome Institute"/>
            <person name="Kuo A."/>
            <person name="Tarkka M."/>
            <person name="Buscot F."/>
            <person name="Kohler A."/>
            <person name="Nagy L.G."/>
            <person name="Floudas D."/>
            <person name="Copeland A."/>
            <person name="Barry K.W."/>
            <person name="Cichocki N."/>
            <person name="Veneault-Fourrey C."/>
            <person name="LaButti K."/>
            <person name="Lindquist E.A."/>
            <person name="Lipzen A."/>
            <person name="Lundell T."/>
            <person name="Morin E."/>
            <person name="Murat C."/>
            <person name="Sun H."/>
            <person name="Tunlid A."/>
            <person name="Henrissat B."/>
            <person name="Grigoriev I.V."/>
            <person name="Hibbett D.S."/>
            <person name="Martin F."/>
            <person name="Nordberg H.P."/>
            <person name="Cantor M.N."/>
            <person name="Hua S.X."/>
        </authorList>
    </citation>
    <scope>NUCLEOTIDE SEQUENCE [LARGE SCALE GENOMIC DNA]</scope>
    <source>
        <strain evidence="2 3">F 1598</strain>
    </source>
</reference>
<dbReference type="HOGENOM" id="CLU_044121_2_1_1"/>
<dbReference type="SMART" id="SM00220">
    <property type="entry name" value="S_TKc"/>
    <property type="match status" value="1"/>
</dbReference>
<dbReference type="InParanoid" id="A0A0C3F1Y7"/>
<accession>A0A0C3F1Y7</accession>
<keyword evidence="3" id="KW-1185">Reference proteome</keyword>
<gene>
    <name evidence="2" type="ORF">PILCRDRAFT_75030</name>
</gene>
<dbReference type="GO" id="GO:0005524">
    <property type="term" value="F:ATP binding"/>
    <property type="evidence" value="ECO:0007669"/>
    <property type="project" value="InterPro"/>
</dbReference>
<proteinExistence type="predicted"/>
<evidence type="ECO:0000313" key="3">
    <source>
        <dbReference type="Proteomes" id="UP000054166"/>
    </source>
</evidence>
<dbReference type="PROSITE" id="PS50011">
    <property type="entry name" value="PROTEIN_KINASE_DOM"/>
    <property type="match status" value="1"/>
</dbReference>
<dbReference type="AlphaFoldDB" id="A0A0C3F1Y7"/>
<dbReference type="GO" id="GO:0004672">
    <property type="term" value="F:protein kinase activity"/>
    <property type="evidence" value="ECO:0007669"/>
    <property type="project" value="InterPro"/>
</dbReference>
<evidence type="ECO:0000259" key="1">
    <source>
        <dbReference type="PROSITE" id="PS50011"/>
    </source>
</evidence>
<sequence length="342" mass="39978">MSDTFDFTKLTSFEVFWRDHQKWLQERGYMLRSRYMPDWKASWLSTKKPYYTCEDSEIPTFAAIMMDATRISDGAYVTLKSIKPSIHPYEAEIGTYLSSEPLASDPKNHCVPIYEVLEVPDKEDTILLVMPLLRKYNRPPLQTFGESVDFFQQIFEGLQFMHNHHVAHRSVMSCIVLKIRLTPSHSDCMSVNIMMDGSMYPDGWHPCSDFTKRDYNDDVKHYTRTQRPPKYYLIDFGISRRYSPNDTSPSEYPILGGDKSVPEFRKSADKCNPYPTDVYYLGNMIRQDFMQVSVKSGFEFMDALIADMVQDEPTKRPTMDQVVERFSRVRKDLTNSKLRARI</sequence>
<dbReference type="Proteomes" id="UP000054166">
    <property type="component" value="Unassembled WGS sequence"/>
</dbReference>
<dbReference type="SUPFAM" id="SSF56112">
    <property type="entry name" value="Protein kinase-like (PK-like)"/>
    <property type="match status" value="1"/>
</dbReference>
<dbReference type="STRING" id="765440.A0A0C3F1Y7"/>
<protein>
    <recommendedName>
        <fullName evidence="1">Protein kinase domain-containing protein</fullName>
    </recommendedName>
</protein>
<feature type="non-terminal residue" evidence="2">
    <location>
        <position position="342"/>
    </location>
</feature>
<name>A0A0C3F1Y7_PILCF</name>